<sequence>MALISSLPVDTHVHFYPGFSIDCCLTSAASHMAAVPGSDKRGVLCLVENAGLNVFDTLTGRYGRWTVSETPEAVVRQALRADGTRLLLVAGRQTVTSEALEVLLIGFRGMIPNGLPLAEVIERGLEAEALVVLPWGVGKWTGARGARIDWCIEQGVPRTSVFLADNGVRPALMPRPTRLARAEALGWRVLAGTDPLPLPQGDRDPGRFGIVLGGISTGDLTFRAIAAQLRACAASPETYGQLASGRQFLRRQVAMQIRKRRG</sequence>
<proteinExistence type="predicted"/>
<reference evidence="2" key="1">
    <citation type="submission" date="2016-10" db="EMBL/GenBank/DDBJ databases">
        <authorList>
            <person name="Varghese N."/>
            <person name="Submissions S."/>
        </authorList>
    </citation>
    <scope>NUCLEOTIDE SEQUENCE [LARGE SCALE GENOMIC DNA]</scope>
    <source>
        <strain evidence="2">DSM 26894</strain>
    </source>
</reference>
<organism evidence="1 2">
    <name type="scientific">Alloyangia pacifica</name>
    <dbReference type="NCBI Taxonomy" id="311180"/>
    <lineage>
        <taxon>Bacteria</taxon>
        <taxon>Pseudomonadati</taxon>
        <taxon>Pseudomonadota</taxon>
        <taxon>Alphaproteobacteria</taxon>
        <taxon>Rhodobacterales</taxon>
        <taxon>Roseobacteraceae</taxon>
        <taxon>Alloyangia</taxon>
    </lineage>
</organism>
<dbReference type="STRING" id="311180.SAMN04488050_11934"/>
<evidence type="ECO:0000313" key="2">
    <source>
        <dbReference type="Proteomes" id="UP000199392"/>
    </source>
</evidence>
<protein>
    <recommendedName>
        <fullName evidence="3">Amidohydrolase-related domain-containing protein</fullName>
    </recommendedName>
</protein>
<name>A0A1I6WEF1_9RHOB</name>
<evidence type="ECO:0008006" key="3">
    <source>
        <dbReference type="Google" id="ProtNLM"/>
    </source>
</evidence>
<accession>A0A1I6WEF1</accession>
<keyword evidence="2" id="KW-1185">Reference proteome</keyword>
<evidence type="ECO:0000313" key="1">
    <source>
        <dbReference type="EMBL" id="SFT24377.1"/>
    </source>
</evidence>
<dbReference type="Proteomes" id="UP000199392">
    <property type="component" value="Unassembled WGS sequence"/>
</dbReference>
<gene>
    <name evidence="1" type="ORF">SAMN04488050_11934</name>
</gene>
<dbReference type="AlphaFoldDB" id="A0A1I6WEF1"/>
<dbReference type="EMBL" id="FOZW01000019">
    <property type="protein sequence ID" value="SFT24377.1"/>
    <property type="molecule type" value="Genomic_DNA"/>
</dbReference>